<feature type="transmembrane region" description="Helical" evidence="2">
    <location>
        <begin position="207"/>
        <end position="228"/>
    </location>
</feature>
<keyword evidence="2" id="KW-1133">Transmembrane helix</keyword>
<gene>
    <name evidence="3" type="ORF">PM001_LOCUS32328</name>
</gene>
<sequence length="303" mass="34046">MSINNRPPDALSVHSSESLSGRTFTSLSKSKPTKETGLCPSFFALPRLVFAVAIIQSISRLGDEKMLARVPAAAAVYGPLDGSVGYNPESVAPLSMDIEWDPYVQRKQHGVGLQPMVRVMRNDRTPLNTPYTPQLMKLHLKRHEAYDERDEFVERPGKQLVTTVRSKLALVLQPVYKIRAVVNRVASIAVPRFIQDTAFFAKVRPWIVWYFTAVICVPFVMLISPLLIALSICLSPIWSAGIALLLVRLMIRNYSSSLGTGSRHETEEDETEEEEEEETSLHHPNSIYRRAHLTNNCNQRGYG</sequence>
<feature type="region of interest" description="Disordered" evidence="1">
    <location>
        <begin position="258"/>
        <end position="282"/>
    </location>
</feature>
<feature type="transmembrane region" description="Helical" evidence="2">
    <location>
        <begin position="234"/>
        <end position="251"/>
    </location>
</feature>
<proteinExistence type="predicted"/>
<evidence type="ECO:0000313" key="3">
    <source>
        <dbReference type="EMBL" id="CAK7947178.1"/>
    </source>
</evidence>
<feature type="compositionally biased region" description="Acidic residues" evidence="1">
    <location>
        <begin position="267"/>
        <end position="278"/>
    </location>
</feature>
<keyword evidence="2" id="KW-0472">Membrane</keyword>
<reference evidence="3" key="1">
    <citation type="submission" date="2024-01" db="EMBL/GenBank/DDBJ databases">
        <authorList>
            <person name="Webb A."/>
        </authorList>
    </citation>
    <scope>NUCLEOTIDE SEQUENCE</scope>
    <source>
        <strain evidence="3">Pm1</strain>
    </source>
</reference>
<evidence type="ECO:0000313" key="4">
    <source>
        <dbReference type="Proteomes" id="UP001162060"/>
    </source>
</evidence>
<organism evidence="3 4">
    <name type="scientific">Peronospora matthiolae</name>
    <dbReference type="NCBI Taxonomy" id="2874970"/>
    <lineage>
        <taxon>Eukaryota</taxon>
        <taxon>Sar</taxon>
        <taxon>Stramenopiles</taxon>
        <taxon>Oomycota</taxon>
        <taxon>Peronosporomycetes</taxon>
        <taxon>Peronosporales</taxon>
        <taxon>Peronosporaceae</taxon>
        <taxon>Peronospora</taxon>
    </lineage>
</organism>
<dbReference type="EMBL" id="CAKLBY020000378">
    <property type="protein sequence ID" value="CAK7947178.1"/>
    <property type="molecule type" value="Genomic_DNA"/>
</dbReference>
<accession>A0AAV1VLM1</accession>
<dbReference type="Proteomes" id="UP001162060">
    <property type="component" value="Unassembled WGS sequence"/>
</dbReference>
<name>A0AAV1VLM1_9STRA</name>
<comment type="caution">
    <text evidence="3">The sequence shown here is derived from an EMBL/GenBank/DDBJ whole genome shotgun (WGS) entry which is preliminary data.</text>
</comment>
<evidence type="ECO:0000256" key="2">
    <source>
        <dbReference type="SAM" id="Phobius"/>
    </source>
</evidence>
<keyword evidence="2" id="KW-0812">Transmembrane</keyword>
<evidence type="ECO:0000256" key="1">
    <source>
        <dbReference type="SAM" id="MobiDB-lite"/>
    </source>
</evidence>
<protein>
    <submittedName>
        <fullName evidence="3">Uncharacterized protein</fullName>
    </submittedName>
</protein>
<dbReference type="AlphaFoldDB" id="A0AAV1VLM1"/>